<dbReference type="Proteomes" id="UP000028524">
    <property type="component" value="Unassembled WGS sequence"/>
</dbReference>
<dbReference type="SUPFAM" id="SSF51905">
    <property type="entry name" value="FAD/NAD(P)-binding domain"/>
    <property type="match status" value="1"/>
</dbReference>
<sequence>MGATASEEHLNILISGAGIAGLTAALGFRLQGHEVTLFERSTAAQETAAAIHLAPNCYGLLRRFGINPETFGANPVHSIVEYDAQGNLKRDVTLTKALTIWEHPWALAHRARLHDALKKAALDTSGPGFPAVLKTSSRVTKIDCSNASVQLSDGSWHFGDLVLGADGVSSLTRAAVAGTDIKPFSSGKSAFRFLVSYGKIRSNTQTERFVKREGCMSLWIGDDRRLVMYPCENNTIMNFVGIHPSELSLSTNHDGWNSGGSKQVLLDVYRDFGPTVASLLGLVDEKDLKVWTLLDMAQLPTWVNGKAALLGDAAHPFLPHQGQGGGIAIEDAVSLCALLRRGTRKKDIPDRLALYETIRRDRAHKVQEYTRIAGTDLNDENRQTFNIMEFMNYNFGHDEWHNSTHALNKTIWSHDPHSYWCSPISFGPVAVPLDGQPTQPVDAKTLTYTARFKASAAYLKTLFPTEAFRFARPGTVGEISFNYTEVEVTTGSGCKHSSVGLSLHGVEYHKVDGSKVVGSFLVVLFESSDDPQSASPVDLGLPKVYCNIEAVKNDNTLIVTCSSAGNTFLELSYEELKPVCETKIVSEEAPVDCSKPGSSGSPGPLVEEGTLWYRYVPTVGGFGKADAAYPVFAASASPRTPEKAQYIETGTGCNIKFLPGDWEGFSVVRHVVKGLTEISLYEAVRVTVEKVDGNQDYRKASKIE</sequence>
<evidence type="ECO:0000256" key="2">
    <source>
        <dbReference type="ARBA" id="ARBA00022630"/>
    </source>
</evidence>
<dbReference type="GO" id="GO:0004497">
    <property type="term" value="F:monooxygenase activity"/>
    <property type="evidence" value="ECO:0007669"/>
    <property type="project" value="UniProtKB-KW"/>
</dbReference>
<keyword evidence="2" id="KW-0285">Flavoprotein</keyword>
<gene>
    <name evidence="7" type="ORF">S40285_09080</name>
</gene>
<keyword evidence="3" id="KW-0274">FAD</keyword>
<keyword evidence="5" id="KW-0503">Monooxygenase</keyword>
<dbReference type="PANTHER" id="PTHR13789">
    <property type="entry name" value="MONOOXYGENASE"/>
    <property type="match status" value="1"/>
</dbReference>
<dbReference type="OMA" id="YPCVNNE"/>
<dbReference type="SUPFAM" id="SSF160104">
    <property type="entry name" value="Acetoacetate decarboxylase-like"/>
    <property type="match status" value="1"/>
</dbReference>
<organism evidence="7 8">
    <name type="scientific">Stachybotrys chlorohalonatus (strain IBT 40285)</name>
    <dbReference type="NCBI Taxonomy" id="1283841"/>
    <lineage>
        <taxon>Eukaryota</taxon>
        <taxon>Fungi</taxon>
        <taxon>Dikarya</taxon>
        <taxon>Ascomycota</taxon>
        <taxon>Pezizomycotina</taxon>
        <taxon>Sordariomycetes</taxon>
        <taxon>Hypocreomycetidae</taxon>
        <taxon>Hypocreales</taxon>
        <taxon>Stachybotryaceae</taxon>
        <taxon>Stachybotrys</taxon>
    </lineage>
</organism>
<reference evidence="7 8" key="1">
    <citation type="journal article" date="2014" name="BMC Genomics">
        <title>Comparative genome sequencing reveals chemotype-specific gene clusters in the toxigenic black mold Stachybotrys.</title>
        <authorList>
            <person name="Semeiks J."/>
            <person name="Borek D."/>
            <person name="Otwinowski Z."/>
            <person name="Grishin N.V."/>
        </authorList>
    </citation>
    <scope>NUCLEOTIDE SEQUENCE [LARGE SCALE GENOMIC DNA]</scope>
    <source>
        <strain evidence="7 8">IBT 40285</strain>
    </source>
</reference>
<dbReference type="InterPro" id="IPR050493">
    <property type="entry name" value="FAD-dep_Monooxygenase_BioMet"/>
</dbReference>
<evidence type="ECO:0000313" key="7">
    <source>
        <dbReference type="EMBL" id="KFA68140.1"/>
    </source>
</evidence>
<dbReference type="InParanoid" id="A0A084QW05"/>
<dbReference type="HOGENOM" id="CLU_014528_0_0_1"/>
<evidence type="ECO:0000313" key="8">
    <source>
        <dbReference type="Proteomes" id="UP000028524"/>
    </source>
</evidence>
<dbReference type="STRING" id="1283841.A0A084QW05"/>
<dbReference type="OrthoDB" id="1047367at2759"/>
<evidence type="ECO:0000256" key="3">
    <source>
        <dbReference type="ARBA" id="ARBA00022827"/>
    </source>
</evidence>
<evidence type="ECO:0000256" key="1">
    <source>
        <dbReference type="ARBA" id="ARBA00007992"/>
    </source>
</evidence>
<dbReference type="InterPro" id="IPR036188">
    <property type="entry name" value="FAD/NAD-bd_sf"/>
</dbReference>
<dbReference type="InterPro" id="IPR002938">
    <property type="entry name" value="FAD-bd"/>
</dbReference>
<accession>A0A084QW05</accession>
<dbReference type="GO" id="GO:0071949">
    <property type="term" value="F:FAD binding"/>
    <property type="evidence" value="ECO:0007669"/>
    <property type="project" value="InterPro"/>
</dbReference>
<feature type="domain" description="FAD-binding" evidence="6">
    <location>
        <begin position="11"/>
        <end position="367"/>
    </location>
</feature>
<evidence type="ECO:0000256" key="5">
    <source>
        <dbReference type="ARBA" id="ARBA00023033"/>
    </source>
</evidence>
<keyword evidence="4" id="KW-0560">Oxidoreductase</keyword>
<dbReference type="EMBL" id="KL659994">
    <property type="protein sequence ID" value="KFA68140.1"/>
    <property type="molecule type" value="Genomic_DNA"/>
</dbReference>
<dbReference type="AlphaFoldDB" id="A0A084QW05"/>
<dbReference type="InterPro" id="IPR023375">
    <property type="entry name" value="ADC_dom_sf"/>
</dbReference>
<dbReference type="SUPFAM" id="SSF54373">
    <property type="entry name" value="FAD-linked reductases, C-terminal domain"/>
    <property type="match status" value="1"/>
</dbReference>
<evidence type="ECO:0000256" key="4">
    <source>
        <dbReference type="ARBA" id="ARBA00023002"/>
    </source>
</evidence>
<name>A0A084QW05_STAC4</name>
<keyword evidence="8" id="KW-1185">Reference proteome</keyword>
<comment type="similarity">
    <text evidence="1">Belongs to the paxM FAD-dependent monooxygenase family.</text>
</comment>
<dbReference type="PRINTS" id="PR00420">
    <property type="entry name" value="RNGMNOXGNASE"/>
</dbReference>
<proteinExistence type="inferred from homology"/>
<dbReference type="Pfam" id="PF01494">
    <property type="entry name" value="FAD_binding_3"/>
    <property type="match status" value="1"/>
</dbReference>
<dbReference type="Gene3D" id="3.50.50.60">
    <property type="entry name" value="FAD/NAD(P)-binding domain"/>
    <property type="match status" value="1"/>
</dbReference>
<evidence type="ECO:0000259" key="6">
    <source>
        <dbReference type="Pfam" id="PF01494"/>
    </source>
</evidence>
<protein>
    <recommendedName>
        <fullName evidence="6">FAD-binding domain-containing protein</fullName>
    </recommendedName>
</protein>
<dbReference type="Gene3D" id="2.40.400.10">
    <property type="entry name" value="Acetoacetate decarboxylase-like"/>
    <property type="match status" value="1"/>
</dbReference>
<dbReference type="PANTHER" id="PTHR13789:SF261">
    <property type="entry name" value="HYDROXYLASE, PUTATIVE (AFU_ORTHOLOGUE AFUA_7G00590)-RELATED"/>
    <property type="match status" value="1"/>
</dbReference>